<evidence type="ECO:0000313" key="10">
    <source>
        <dbReference type="Proteomes" id="UP001355056"/>
    </source>
</evidence>
<dbReference type="InterPro" id="IPR013783">
    <property type="entry name" value="Ig-like_fold"/>
</dbReference>
<dbReference type="InterPro" id="IPR003661">
    <property type="entry name" value="HisK_dim/P_dom"/>
</dbReference>
<evidence type="ECO:0000259" key="8">
    <source>
        <dbReference type="PROSITE" id="PS50113"/>
    </source>
</evidence>
<dbReference type="InterPro" id="IPR005467">
    <property type="entry name" value="His_kinase_dom"/>
</dbReference>
<name>A0ABU7YW40_9GAMM</name>
<dbReference type="InterPro" id="IPR013655">
    <property type="entry name" value="PAS_fold_3"/>
</dbReference>
<organism evidence="9 10">
    <name type="scientific">Novilysobacter erysipheiresistens</name>
    <dbReference type="NCBI Taxonomy" id="1749332"/>
    <lineage>
        <taxon>Bacteria</taxon>
        <taxon>Pseudomonadati</taxon>
        <taxon>Pseudomonadota</taxon>
        <taxon>Gammaproteobacteria</taxon>
        <taxon>Lysobacterales</taxon>
        <taxon>Lysobacteraceae</taxon>
        <taxon>Novilysobacter</taxon>
    </lineage>
</organism>
<feature type="region of interest" description="Disordered" evidence="4">
    <location>
        <begin position="875"/>
        <end position="899"/>
    </location>
</feature>
<dbReference type="PRINTS" id="PR00344">
    <property type="entry name" value="BCTRLSENSOR"/>
</dbReference>
<dbReference type="PANTHER" id="PTHR43547:SF2">
    <property type="entry name" value="HYBRID SIGNAL TRANSDUCTION HISTIDINE KINASE C"/>
    <property type="match status" value="1"/>
</dbReference>
<evidence type="ECO:0000313" key="9">
    <source>
        <dbReference type="EMBL" id="MEG3183153.1"/>
    </source>
</evidence>
<keyword evidence="5" id="KW-0812">Transmembrane</keyword>
<dbReference type="CDD" id="cd00082">
    <property type="entry name" value="HisKA"/>
    <property type="match status" value="1"/>
</dbReference>
<accession>A0ABU7YW40</accession>
<feature type="domain" description="Histidine kinase" evidence="7">
    <location>
        <begin position="1025"/>
        <end position="1254"/>
    </location>
</feature>
<dbReference type="Gene3D" id="3.30.565.10">
    <property type="entry name" value="Histidine kinase-like ATPase, C-terminal domain"/>
    <property type="match status" value="1"/>
</dbReference>
<dbReference type="InterPro" id="IPR036097">
    <property type="entry name" value="HisK_dim/P_sf"/>
</dbReference>
<evidence type="ECO:0000259" key="7">
    <source>
        <dbReference type="PROSITE" id="PS50109"/>
    </source>
</evidence>
<feature type="transmembrane region" description="Helical" evidence="5">
    <location>
        <begin position="803"/>
        <end position="826"/>
    </location>
</feature>
<evidence type="ECO:0000256" key="3">
    <source>
        <dbReference type="ARBA" id="ARBA00022553"/>
    </source>
</evidence>
<dbReference type="Gene3D" id="2.130.10.10">
    <property type="entry name" value="YVTN repeat-like/Quinoprotein amine dehydrogenase"/>
    <property type="match status" value="4"/>
</dbReference>
<dbReference type="Pfam" id="PF02518">
    <property type="entry name" value="HATPase_c"/>
    <property type="match status" value="1"/>
</dbReference>
<dbReference type="Gene3D" id="2.60.40.10">
    <property type="entry name" value="Immunoglobulins"/>
    <property type="match status" value="1"/>
</dbReference>
<dbReference type="SUPFAM" id="SSF55785">
    <property type="entry name" value="PYP-like sensor domain (PAS domain)"/>
    <property type="match status" value="1"/>
</dbReference>
<keyword evidence="5" id="KW-0472">Membrane</keyword>
<dbReference type="SUPFAM" id="SSF55874">
    <property type="entry name" value="ATPase domain of HSP90 chaperone/DNA topoisomerase II/histidine kinase"/>
    <property type="match status" value="1"/>
</dbReference>
<evidence type="ECO:0000256" key="4">
    <source>
        <dbReference type="SAM" id="MobiDB-lite"/>
    </source>
</evidence>
<keyword evidence="10" id="KW-1185">Reference proteome</keyword>
<keyword evidence="5" id="KW-1133">Transmembrane helix</keyword>
<keyword evidence="6" id="KW-0732">Signal</keyword>
<dbReference type="InterPro" id="IPR004358">
    <property type="entry name" value="Sig_transdc_His_kin-like_C"/>
</dbReference>
<dbReference type="InterPro" id="IPR011123">
    <property type="entry name" value="Y_Y_Y"/>
</dbReference>
<dbReference type="PROSITE" id="PS50113">
    <property type="entry name" value="PAC"/>
    <property type="match status" value="1"/>
</dbReference>
<feature type="chain" id="PRO_5046945632" description="histidine kinase" evidence="6">
    <location>
        <begin position="23"/>
        <end position="1260"/>
    </location>
</feature>
<dbReference type="InterPro" id="IPR035965">
    <property type="entry name" value="PAS-like_dom_sf"/>
</dbReference>
<dbReference type="Gene3D" id="3.30.450.20">
    <property type="entry name" value="PAS domain"/>
    <property type="match status" value="1"/>
</dbReference>
<evidence type="ECO:0000256" key="6">
    <source>
        <dbReference type="SAM" id="SignalP"/>
    </source>
</evidence>
<protein>
    <recommendedName>
        <fullName evidence="2">histidine kinase</fullName>
        <ecNumber evidence="2">2.7.13.3</ecNumber>
    </recommendedName>
</protein>
<keyword evidence="3" id="KW-0597">Phosphoprotein</keyword>
<feature type="domain" description="PAC" evidence="8">
    <location>
        <begin position="919"/>
        <end position="973"/>
    </location>
</feature>
<sequence length="1260" mass="137449">MGRAVGARLAAAALFCVLSVGAWPVPAQDAKVVHEDVRFQHYGVQDGLSQTSARALLQDESGYVWVGTQDGLNRFDGYEFRVYRNDPGRDDSLPDSHVTVLEPARGGGFWVGTLGGGLARYLPQRDSFVRYLADGAPGSLANKSVIALHEGADGVLWIAGSGGELQRRPPDGNRFESVAGALRKQLGAVHAMVSLPTGELLLGTATGLWTLDADGRQATPWAEPDRMHETLAIALAPGGAVWAGTPRDGLLHFDRHGRLQRRLGVEEGLPDRHISALQLDADGRLWVATPRGLARLDGSDAPPRVWTAGSGLSGALASNRVHALMLDRSGLLWIGTWLNGLSLHVPQSEAFGSIRVYESRSPGLELAVYSLEPMPDGSLLLAPAAGLGMVRFDPGAPPGEGVWARYRSDPDDPSTLPDARISAIHRAPDGTVWIGTRNGLAQWTGEGFATYRHDPADPGSLPENAIHEIYQTADGTLWISLASGRFASLCAGCDEFREHRIATPSASSSGRDHTRVETMLEDSRGDLWIGMIPTGLYRLDRQSGTLEHFPHDNAPGSISHDSVTGMIEDRRGRLWIGTQGGGLNRMVIDAAGRPVFRHYGTAEGLASLAVGALAEDAMGRIWISTTVGISRLDPDTGAITNYGAAAGAQPMGYFVNSSAKFDDGRIAFGGLQGVTIFRPTDIAPLPPPRQVAITRLAVYRADGSADSRPVDVDGGTRSPLQLPPDSDAIDIEFSALAYAAPDRVQYQYRLDGINPDWVEVDARRRRASYSNLDPGAYLFRVRARSPGGAWSEEMRLPIRLQPAWWQTGIARAMYLIGLLLMVALVIRAVRQRRAEREINQREIAHSEQRLKLALWGTGDELWDWDIAAGQLRRQNPLDRPDADTDEVVESDQRLRDSVHPDDRERFEQALAGHRSGAGETMEVTYRVRRDDRWCWRLSRGRVVARDADGRPVRVVGTNSDITPLKENELELARINAELESRVAQRTLALHDTNASLRSTIDELRQTQQQLVEAEKMAALGGLVAGVAHEINTPLGVSVTAASYLDQEARALERQLDAGPLDPAALQQFGSTAVRSSQLILHNLRRADRMIRSFKQVAVDQSSEESRRIDLGAYLEEILMSLQPSLRRHRVDIDCPPGIEFETYPGAIYQIISNLAMNSVTHGFDEDEPGRIELVARVQDDEVVIRYGDNGRGMDAESCRRVFEPFFTTRRGAGGSGLGMHITWNLATQVLGGSIACQSTPGEGTRFTLRMPMQLATRPAA</sequence>
<dbReference type="InterPro" id="IPR000700">
    <property type="entry name" value="PAS-assoc_C"/>
</dbReference>
<comment type="caution">
    <text evidence="9">The sequence shown here is derived from an EMBL/GenBank/DDBJ whole genome shotgun (WGS) entry which is preliminary data.</text>
</comment>
<dbReference type="EC" id="2.7.13.3" evidence="2"/>
<evidence type="ECO:0000256" key="2">
    <source>
        <dbReference type="ARBA" id="ARBA00012438"/>
    </source>
</evidence>
<comment type="catalytic activity">
    <reaction evidence="1">
        <text>ATP + protein L-histidine = ADP + protein N-phospho-L-histidine.</text>
        <dbReference type="EC" id="2.7.13.3"/>
    </reaction>
</comment>
<dbReference type="Gene3D" id="1.10.287.130">
    <property type="match status" value="1"/>
</dbReference>
<dbReference type="InterPro" id="IPR000014">
    <property type="entry name" value="PAS"/>
</dbReference>
<dbReference type="InterPro" id="IPR036890">
    <property type="entry name" value="HATPase_C_sf"/>
</dbReference>
<feature type="compositionally biased region" description="Basic and acidic residues" evidence="4">
    <location>
        <begin position="890"/>
        <end position="899"/>
    </location>
</feature>
<dbReference type="Pfam" id="PF07495">
    <property type="entry name" value="Y_Y_Y"/>
    <property type="match status" value="1"/>
</dbReference>
<evidence type="ECO:0000256" key="1">
    <source>
        <dbReference type="ARBA" id="ARBA00000085"/>
    </source>
</evidence>
<proteinExistence type="predicted"/>
<dbReference type="PROSITE" id="PS50109">
    <property type="entry name" value="HIS_KIN"/>
    <property type="match status" value="1"/>
</dbReference>
<gene>
    <name evidence="9" type="ORF">SNE34_03885</name>
</gene>
<reference evidence="9 10" key="1">
    <citation type="journal article" date="2016" name="Int. J. Syst. Evol. Microbiol.">
        <title>Lysobacter erysipheiresistens sp. nov., an antagonist of powdery mildew, isolated from tobacco-cultivated soil.</title>
        <authorList>
            <person name="Xie B."/>
            <person name="Li T."/>
            <person name="Lin X."/>
            <person name="Wang C.J."/>
            <person name="Chen Y.J."/>
            <person name="Liu W.J."/>
            <person name="Zhao Z.W."/>
        </authorList>
    </citation>
    <scope>NUCLEOTIDE SEQUENCE [LARGE SCALE GENOMIC DNA]</scope>
    <source>
        <strain evidence="9 10">RS-LYSO-3</strain>
    </source>
</reference>
<dbReference type="Proteomes" id="UP001355056">
    <property type="component" value="Unassembled WGS sequence"/>
</dbReference>
<evidence type="ECO:0000256" key="5">
    <source>
        <dbReference type="SAM" id="Phobius"/>
    </source>
</evidence>
<dbReference type="Pfam" id="PF07494">
    <property type="entry name" value="Reg_prop"/>
    <property type="match status" value="5"/>
</dbReference>
<dbReference type="Pfam" id="PF08447">
    <property type="entry name" value="PAS_3"/>
    <property type="match status" value="1"/>
</dbReference>
<dbReference type="InterPro" id="IPR011110">
    <property type="entry name" value="Reg_prop"/>
</dbReference>
<dbReference type="SUPFAM" id="SSF63829">
    <property type="entry name" value="Calcium-dependent phosphotriesterase"/>
    <property type="match status" value="3"/>
</dbReference>
<dbReference type="EMBL" id="JAXGFP010000002">
    <property type="protein sequence ID" value="MEG3183153.1"/>
    <property type="molecule type" value="Genomic_DNA"/>
</dbReference>
<feature type="signal peptide" evidence="6">
    <location>
        <begin position="1"/>
        <end position="22"/>
    </location>
</feature>
<dbReference type="SUPFAM" id="SSF47384">
    <property type="entry name" value="Homodimeric domain of signal transducing histidine kinase"/>
    <property type="match status" value="1"/>
</dbReference>
<dbReference type="InterPro" id="IPR003594">
    <property type="entry name" value="HATPase_dom"/>
</dbReference>
<dbReference type="PANTHER" id="PTHR43547">
    <property type="entry name" value="TWO-COMPONENT HISTIDINE KINASE"/>
    <property type="match status" value="1"/>
</dbReference>
<dbReference type="InterPro" id="IPR015943">
    <property type="entry name" value="WD40/YVTN_repeat-like_dom_sf"/>
</dbReference>
<dbReference type="SMART" id="SM00387">
    <property type="entry name" value="HATPase_c"/>
    <property type="match status" value="1"/>
</dbReference>
<dbReference type="CDD" id="cd00130">
    <property type="entry name" value="PAS"/>
    <property type="match status" value="1"/>
</dbReference>
<dbReference type="RefSeq" id="WP_332614909.1">
    <property type="nucleotide sequence ID" value="NZ_JAXGFP010000002.1"/>
</dbReference>